<evidence type="ECO:0008006" key="3">
    <source>
        <dbReference type="Google" id="ProtNLM"/>
    </source>
</evidence>
<dbReference type="Proteomes" id="UP001267290">
    <property type="component" value="Unassembled WGS sequence"/>
</dbReference>
<keyword evidence="2" id="KW-1185">Reference proteome</keyword>
<protein>
    <recommendedName>
        <fullName evidence="3">Proteinase inhibitor I42 chagasin domain-containing protein</fullName>
    </recommendedName>
</protein>
<gene>
    <name evidence="1" type="ORF">J2736_001072</name>
</gene>
<sequence>MKKRLTLMIVIVAFFLGAYLISDLFRMEPPRPTIMAGKTKINFAQGSYCWSGFGKGTCSDMPSPPDIVKYQNLIPEVVPAQSPIKITFRNKPKRDTLGAMKWTSANATGTFEGVQVKNSELIVPKEKGVYTYSIYANWRRGSSSYIFVIEVK</sequence>
<dbReference type="EMBL" id="JAVDSB010000001">
    <property type="protein sequence ID" value="MDR6549889.1"/>
    <property type="molecule type" value="Genomic_DNA"/>
</dbReference>
<reference evidence="1 2" key="1">
    <citation type="submission" date="2023-07" db="EMBL/GenBank/DDBJ databases">
        <title>Sorghum-associated microbial communities from plants grown in Nebraska, USA.</title>
        <authorList>
            <person name="Schachtman D."/>
        </authorList>
    </citation>
    <scope>NUCLEOTIDE SEQUENCE [LARGE SCALE GENOMIC DNA]</scope>
    <source>
        <strain evidence="1 2">CC258</strain>
    </source>
</reference>
<proteinExistence type="predicted"/>
<organism evidence="1 2">
    <name type="scientific">Paenibacillus qinlingensis</name>
    <dbReference type="NCBI Taxonomy" id="1837343"/>
    <lineage>
        <taxon>Bacteria</taxon>
        <taxon>Bacillati</taxon>
        <taxon>Bacillota</taxon>
        <taxon>Bacilli</taxon>
        <taxon>Bacillales</taxon>
        <taxon>Paenibacillaceae</taxon>
        <taxon>Paenibacillus</taxon>
    </lineage>
</organism>
<evidence type="ECO:0000313" key="2">
    <source>
        <dbReference type="Proteomes" id="UP001267290"/>
    </source>
</evidence>
<name>A0ABU1NRA5_9BACL</name>
<evidence type="ECO:0000313" key="1">
    <source>
        <dbReference type="EMBL" id="MDR6549889.1"/>
    </source>
</evidence>
<comment type="caution">
    <text evidence="1">The sequence shown here is derived from an EMBL/GenBank/DDBJ whole genome shotgun (WGS) entry which is preliminary data.</text>
</comment>
<dbReference type="RefSeq" id="WP_310224160.1">
    <property type="nucleotide sequence ID" value="NZ_JAVDSB010000001.1"/>
</dbReference>
<accession>A0ABU1NRA5</accession>